<dbReference type="AlphaFoldDB" id="A0A2D0NEZ0"/>
<dbReference type="EMBL" id="PDUD01000013">
    <property type="protein sequence ID" value="PHN06940.1"/>
    <property type="molecule type" value="Genomic_DNA"/>
</dbReference>
<dbReference type="OrthoDB" id="872721at2"/>
<protein>
    <submittedName>
        <fullName evidence="1">Uncharacterized protein</fullName>
    </submittedName>
</protein>
<dbReference type="Pfam" id="PF20459">
    <property type="entry name" value="DUF6712"/>
    <property type="match status" value="2"/>
</dbReference>
<reference evidence="1 2" key="1">
    <citation type="submission" date="2017-10" db="EMBL/GenBank/DDBJ databases">
        <title>The draft genome sequence of Lewinella nigricans NBRC 102662.</title>
        <authorList>
            <person name="Wang K."/>
        </authorList>
    </citation>
    <scope>NUCLEOTIDE SEQUENCE [LARGE SCALE GENOMIC DNA]</scope>
    <source>
        <strain evidence="1 2">NBRC 102662</strain>
    </source>
</reference>
<gene>
    <name evidence="1" type="ORF">CRP01_08990</name>
</gene>
<dbReference type="Proteomes" id="UP000223913">
    <property type="component" value="Unassembled WGS sequence"/>
</dbReference>
<sequence>MATYIFTSIADFKAHLGGAINQNLNINSLAPWIEMAAQTHIWDWLSQGQWEALVTAVDGTPSAEQTALLNKLKRTTALLTMYEYAKVGSVQFTEGMGMVRAESDQQKTAYKYQEADYRRQMLVMGYESLEVMLDFLEDNEDDYPLWVASTAYTQNKALFINTARVFRQYYGKQLSRYVYETIRPIIEEVETFAILRVIGQDQYDDLKEGIALKSLTADETTLISHIQKAVVHFTIQEAMSRNWVQFEGNRIVQLETLEPQGIERAGSAAGGAFSEKYNHHNLLANRHISYILYYLKNNLSSYPLYEAYYEARIEEESTTTTETDTELYSSNRYYGAYPLVPSTEKKVTGIKRL</sequence>
<dbReference type="RefSeq" id="WP_099149691.1">
    <property type="nucleotide sequence ID" value="NZ_PDUD01000013.1"/>
</dbReference>
<name>A0A2D0NEZ0_FLAN2</name>
<evidence type="ECO:0000313" key="1">
    <source>
        <dbReference type="EMBL" id="PHN06940.1"/>
    </source>
</evidence>
<organism evidence="1 2">
    <name type="scientific">Flavilitoribacter nigricans (strain ATCC 23147 / DSM 23189 / NBRC 102662 / NCIMB 1420 / SS-2)</name>
    <name type="common">Lewinella nigricans</name>
    <dbReference type="NCBI Taxonomy" id="1122177"/>
    <lineage>
        <taxon>Bacteria</taxon>
        <taxon>Pseudomonadati</taxon>
        <taxon>Bacteroidota</taxon>
        <taxon>Saprospiria</taxon>
        <taxon>Saprospirales</taxon>
        <taxon>Lewinellaceae</taxon>
        <taxon>Flavilitoribacter</taxon>
    </lineage>
</organism>
<proteinExistence type="predicted"/>
<evidence type="ECO:0000313" key="2">
    <source>
        <dbReference type="Proteomes" id="UP000223913"/>
    </source>
</evidence>
<accession>A0A2D0NEZ0</accession>
<comment type="caution">
    <text evidence="1">The sequence shown here is derived from an EMBL/GenBank/DDBJ whole genome shotgun (WGS) entry which is preliminary data.</text>
</comment>
<keyword evidence="2" id="KW-1185">Reference proteome</keyword>
<dbReference type="InterPro" id="IPR046558">
    <property type="entry name" value="DUF6712"/>
</dbReference>